<evidence type="ECO:0000256" key="1">
    <source>
        <dbReference type="SAM" id="SignalP"/>
    </source>
</evidence>
<protein>
    <submittedName>
        <fullName evidence="3">Putative membrane protein</fullName>
    </submittedName>
</protein>
<reference evidence="3 4" key="1">
    <citation type="submission" date="2016-10" db="EMBL/GenBank/DDBJ databases">
        <authorList>
            <person name="de Groot N.N."/>
        </authorList>
    </citation>
    <scope>NUCLEOTIDE SEQUENCE [LARGE SCALE GENOMIC DNA]</scope>
    <source>
        <strain evidence="3 4">DSM 44149</strain>
    </source>
</reference>
<proteinExistence type="predicted"/>
<dbReference type="Proteomes" id="UP000183376">
    <property type="component" value="Chromosome I"/>
</dbReference>
<dbReference type="InterPro" id="IPR012347">
    <property type="entry name" value="Ferritin-like"/>
</dbReference>
<accession>A0A1G9RYC3</accession>
<dbReference type="Pfam" id="PF13628">
    <property type="entry name" value="DUF4142"/>
    <property type="match status" value="1"/>
</dbReference>
<feature type="domain" description="DUF4142" evidence="2">
    <location>
        <begin position="45"/>
        <end position="178"/>
    </location>
</feature>
<evidence type="ECO:0000259" key="2">
    <source>
        <dbReference type="Pfam" id="PF13628"/>
    </source>
</evidence>
<feature type="signal peptide" evidence="1">
    <location>
        <begin position="1"/>
        <end position="26"/>
    </location>
</feature>
<dbReference type="InterPro" id="IPR025419">
    <property type="entry name" value="DUF4142"/>
</dbReference>
<gene>
    <name evidence="3" type="ORF">SAMN04489726_0773</name>
</gene>
<dbReference type="PANTHER" id="PTHR38593:SF1">
    <property type="entry name" value="BLR2558 PROTEIN"/>
    <property type="match status" value="1"/>
</dbReference>
<dbReference type="PANTHER" id="PTHR38593">
    <property type="entry name" value="BLR2558 PROTEIN"/>
    <property type="match status" value="1"/>
</dbReference>
<keyword evidence="4" id="KW-1185">Reference proteome</keyword>
<dbReference type="AlphaFoldDB" id="A0A1G9RYC3"/>
<feature type="chain" id="PRO_5009245444" evidence="1">
    <location>
        <begin position="27"/>
        <end position="186"/>
    </location>
</feature>
<organism evidence="3 4">
    <name type="scientific">Allokutzneria albata</name>
    <name type="common">Kibdelosporangium albatum</name>
    <dbReference type="NCBI Taxonomy" id="211114"/>
    <lineage>
        <taxon>Bacteria</taxon>
        <taxon>Bacillati</taxon>
        <taxon>Actinomycetota</taxon>
        <taxon>Actinomycetes</taxon>
        <taxon>Pseudonocardiales</taxon>
        <taxon>Pseudonocardiaceae</taxon>
        <taxon>Allokutzneria</taxon>
    </lineage>
</organism>
<keyword evidence="1" id="KW-0732">Signal</keyword>
<dbReference type="Gene3D" id="1.20.1260.10">
    <property type="match status" value="1"/>
</dbReference>
<dbReference type="EMBL" id="LT629701">
    <property type="protein sequence ID" value="SDM28231.1"/>
    <property type="molecule type" value="Genomic_DNA"/>
</dbReference>
<evidence type="ECO:0000313" key="3">
    <source>
        <dbReference type="EMBL" id="SDM28231.1"/>
    </source>
</evidence>
<dbReference type="STRING" id="211114.SAMN04489726_0773"/>
<dbReference type="eggNOG" id="COG3652">
    <property type="taxonomic scope" value="Bacteria"/>
</dbReference>
<evidence type="ECO:0000313" key="4">
    <source>
        <dbReference type="Proteomes" id="UP000183376"/>
    </source>
</evidence>
<sequence>MKSLRLVAAAGLAGAMALTGTAFAQAAPMSQPQADVQVAALVNPTDQIFLRRVHQGNLFEIAKGALAVEKGRCASVRRVGRVIARDHTRLDQRLRPVAERERVSLPDTPTRAQQALLRDLQSKSGTAFDRSWLQVQVTVHQQTLKLIQQELRRGQSPQVKQVAREALPVVEKHLAQVRTAQRVCRI</sequence>
<name>A0A1G9RYC3_ALLAB</name>